<proteinExistence type="predicted"/>
<sequence length="138" mass="15334">MGSITANLKSYSKLSVRLPKNQGTGQTTKISSLSLDFDIISSAIPFTVQFLMQDELARRPETEITYFTVGNRIQITLQEYVTEAEYTNLLLQLSNSEVSSIDVNFEGDDFPSFISPTDATNTSAVDNRLVSQIILRSN</sequence>
<name>A0ABW3FID9_9HYPH</name>
<comment type="caution">
    <text evidence="1">The sequence shown here is derived from an EMBL/GenBank/DDBJ whole genome shotgun (WGS) entry which is preliminary data.</text>
</comment>
<organism evidence="1 2">
    <name type="scientific">Pseudahrensia aquimaris</name>
    <dbReference type="NCBI Taxonomy" id="744461"/>
    <lineage>
        <taxon>Bacteria</taxon>
        <taxon>Pseudomonadati</taxon>
        <taxon>Pseudomonadota</taxon>
        <taxon>Alphaproteobacteria</taxon>
        <taxon>Hyphomicrobiales</taxon>
        <taxon>Ahrensiaceae</taxon>
        <taxon>Pseudahrensia</taxon>
    </lineage>
</organism>
<dbReference type="RefSeq" id="WP_377212527.1">
    <property type="nucleotide sequence ID" value="NZ_JBHTJV010000009.1"/>
</dbReference>
<reference evidence="2" key="1">
    <citation type="journal article" date="2019" name="Int. J. Syst. Evol. Microbiol.">
        <title>The Global Catalogue of Microorganisms (GCM) 10K type strain sequencing project: providing services to taxonomists for standard genome sequencing and annotation.</title>
        <authorList>
            <consortium name="The Broad Institute Genomics Platform"/>
            <consortium name="The Broad Institute Genome Sequencing Center for Infectious Disease"/>
            <person name="Wu L."/>
            <person name="Ma J."/>
        </authorList>
    </citation>
    <scope>NUCLEOTIDE SEQUENCE [LARGE SCALE GENOMIC DNA]</scope>
    <source>
        <strain evidence="2">CCUG 60023</strain>
    </source>
</reference>
<gene>
    <name evidence="1" type="ORF">ACFQ14_09650</name>
</gene>
<keyword evidence="2" id="KW-1185">Reference proteome</keyword>
<evidence type="ECO:0000313" key="2">
    <source>
        <dbReference type="Proteomes" id="UP001597101"/>
    </source>
</evidence>
<evidence type="ECO:0000313" key="1">
    <source>
        <dbReference type="EMBL" id="MFD0916670.1"/>
    </source>
</evidence>
<accession>A0ABW3FID9</accession>
<protein>
    <submittedName>
        <fullName evidence="1">Uncharacterized protein</fullName>
    </submittedName>
</protein>
<dbReference type="Proteomes" id="UP001597101">
    <property type="component" value="Unassembled WGS sequence"/>
</dbReference>
<dbReference type="EMBL" id="JBHTJV010000009">
    <property type="protein sequence ID" value="MFD0916670.1"/>
    <property type="molecule type" value="Genomic_DNA"/>
</dbReference>